<keyword evidence="3 5" id="KW-1133">Transmembrane helix</keyword>
<dbReference type="InterPro" id="IPR050186">
    <property type="entry name" value="TPT_transporter"/>
</dbReference>
<evidence type="ECO:0008006" key="8">
    <source>
        <dbReference type="Google" id="ProtNLM"/>
    </source>
</evidence>
<evidence type="ECO:0000313" key="7">
    <source>
        <dbReference type="Proteomes" id="UP000013827"/>
    </source>
</evidence>
<feature type="transmembrane region" description="Helical" evidence="5">
    <location>
        <begin position="63"/>
        <end position="81"/>
    </location>
</feature>
<dbReference type="PANTHER" id="PTHR11132">
    <property type="entry name" value="SOLUTE CARRIER FAMILY 35"/>
    <property type="match status" value="1"/>
</dbReference>
<dbReference type="STRING" id="2903.R1DU48"/>
<reference evidence="6" key="2">
    <citation type="submission" date="2024-10" db="UniProtKB">
        <authorList>
            <consortium name="EnsemblProtists"/>
        </authorList>
    </citation>
    <scope>IDENTIFICATION</scope>
</reference>
<name>A0A0D3J395_EMIH1</name>
<evidence type="ECO:0000256" key="2">
    <source>
        <dbReference type="ARBA" id="ARBA00022692"/>
    </source>
</evidence>
<protein>
    <recommendedName>
        <fullName evidence="8">Sugar phosphate transporter domain-containing protein</fullName>
    </recommendedName>
</protein>
<dbReference type="GO" id="GO:0016020">
    <property type="term" value="C:membrane"/>
    <property type="evidence" value="ECO:0007669"/>
    <property type="project" value="UniProtKB-SubCell"/>
</dbReference>
<evidence type="ECO:0000256" key="4">
    <source>
        <dbReference type="ARBA" id="ARBA00023136"/>
    </source>
</evidence>
<feature type="transmembrane region" description="Helical" evidence="5">
    <location>
        <begin position="30"/>
        <end position="51"/>
    </location>
</feature>
<dbReference type="eggNOG" id="KOG1441">
    <property type="taxonomic scope" value="Eukaryota"/>
</dbReference>
<sequence length="269" mass="27831">MWSLTLGAALANVGCSVSLAVFSAGFNFPMSLTFLHFAFTVAFYRLLAACGAFEPRSLPHAEAFKVAGFGVGSIGFMNISLHLNSVGFYQITKLAIVPCTLLAQALLHDVHASRRVKLSLLLLLLGLAVATVSDVQLNAPGLVLGLLAVATTTIFQIWQGSKQKELELSATQLQAAVAIWQVPQALAAAIALENLCAGLPPALRSEEPGECRTAVGFAQQAANGGGGDGGGGARTLALVVLTCFVALGTNVSSFCLIGRTSAITFQVVG</sequence>
<evidence type="ECO:0000256" key="1">
    <source>
        <dbReference type="ARBA" id="ARBA00004141"/>
    </source>
</evidence>
<proteinExistence type="predicted"/>
<keyword evidence="7" id="KW-1185">Reference proteome</keyword>
<dbReference type="EnsemblProtists" id="EOD17980">
    <property type="protein sequence ID" value="EOD17980"/>
    <property type="gene ID" value="EMIHUDRAFT_447900"/>
</dbReference>
<dbReference type="RefSeq" id="XP_005770409.1">
    <property type="nucleotide sequence ID" value="XM_005770352.1"/>
</dbReference>
<comment type="subcellular location">
    <subcellularLocation>
        <location evidence="1">Membrane</location>
        <topology evidence="1">Multi-pass membrane protein</topology>
    </subcellularLocation>
</comment>
<accession>A0A0D3J395</accession>
<dbReference type="KEGG" id="ehx:EMIHUDRAFT_447900"/>
<keyword evidence="4 5" id="KW-0472">Membrane</keyword>
<feature type="transmembrane region" description="Helical" evidence="5">
    <location>
        <begin position="116"/>
        <end position="133"/>
    </location>
</feature>
<evidence type="ECO:0000313" key="6">
    <source>
        <dbReference type="EnsemblProtists" id="EOD17980"/>
    </source>
</evidence>
<dbReference type="PaxDb" id="2903-EOD17980"/>
<dbReference type="GeneID" id="19045981"/>
<dbReference type="Proteomes" id="UP000013827">
    <property type="component" value="Unassembled WGS sequence"/>
</dbReference>
<evidence type="ECO:0000256" key="5">
    <source>
        <dbReference type="SAM" id="Phobius"/>
    </source>
</evidence>
<organism evidence="6 7">
    <name type="scientific">Emiliania huxleyi (strain CCMP1516)</name>
    <dbReference type="NCBI Taxonomy" id="280463"/>
    <lineage>
        <taxon>Eukaryota</taxon>
        <taxon>Haptista</taxon>
        <taxon>Haptophyta</taxon>
        <taxon>Prymnesiophyceae</taxon>
        <taxon>Isochrysidales</taxon>
        <taxon>Noelaerhabdaceae</taxon>
        <taxon>Emiliania</taxon>
    </lineage>
</organism>
<dbReference type="AlphaFoldDB" id="A0A0D3J395"/>
<keyword evidence="2 5" id="KW-0812">Transmembrane</keyword>
<reference evidence="7" key="1">
    <citation type="journal article" date="2013" name="Nature">
        <title>Pan genome of the phytoplankton Emiliania underpins its global distribution.</title>
        <authorList>
            <person name="Read B.A."/>
            <person name="Kegel J."/>
            <person name="Klute M.J."/>
            <person name="Kuo A."/>
            <person name="Lefebvre S.C."/>
            <person name="Maumus F."/>
            <person name="Mayer C."/>
            <person name="Miller J."/>
            <person name="Monier A."/>
            <person name="Salamov A."/>
            <person name="Young J."/>
            <person name="Aguilar M."/>
            <person name="Claverie J.M."/>
            <person name="Frickenhaus S."/>
            <person name="Gonzalez K."/>
            <person name="Herman E.K."/>
            <person name="Lin Y.C."/>
            <person name="Napier J."/>
            <person name="Ogata H."/>
            <person name="Sarno A.F."/>
            <person name="Shmutz J."/>
            <person name="Schroeder D."/>
            <person name="de Vargas C."/>
            <person name="Verret F."/>
            <person name="von Dassow P."/>
            <person name="Valentin K."/>
            <person name="Van de Peer Y."/>
            <person name="Wheeler G."/>
            <person name="Dacks J.B."/>
            <person name="Delwiche C.F."/>
            <person name="Dyhrman S.T."/>
            <person name="Glockner G."/>
            <person name="John U."/>
            <person name="Richards T."/>
            <person name="Worden A.Z."/>
            <person name="Zhang X."/>
            <person name="Grigoriev I.V."/>
            <person name="Allen A.E."/>
            <person name="Bidle K."/>
            <person name="Borodovsky M."/>
            <person name="Bowler C."/>
            <person name="Brownlee C."/>
            <person name="Cock J.M."/>
            <person name="Elias M."/>
            <person name="Gladyshev V.N."/>
            <person name="Groth M."/>
            <person name="Guda C."/>
            <person name="Hadaegh A."/>
            <person name="Iglesias-Rodriguez M.D."/>
            <person name="Jenkins J."/>
            <person name="Jones B.M."/>
            <person name="Lawson T."/>
            <person name="Leese F."/>
            <person name="Lindquist E."/>
            <person name="Lobanov A."/>
            <person name="Lomsadze A."/>
            <person name="Malik S.B."/>
            <person name="Marsh M.E."/>
            <person name="Mackinder L."/>
            <person name="Mock T."/>
            <person name="Mueller-Roeber B."/>
            <person name="Pagarete A."/>
            <person name="Parker M."/>
            <person name="Probert I."/>
            <person name="Quesneville H."/>
            <person name="Raines C."/>
            <person name="Rensing S.A."/>
            <person name="Riano-Pachon D.M."/>
            <person name="Richier S."/>
            <person name="Rokitta S."/>
            <person name="Shiraiwa Y."/>
            <person name="Soanes D.M."/>
            <person name="van der Giezen M."/>
            <person name="Wahlund T.M."/>
            <person name="Williams B."/>
            <person name="Wilson W."/>
            <person name="Wolfe G."/>
            <person name="Wurch L.L."/>
        </authorList>
    </citation>
    <scope>NUCLEOTIDE SEQUENCE</scope>
</reference>
<dbReference type="HOGENOM" id="CLU_048347_2_0_1"/>
<evidence type="ECO:0000256" key="3">
    <source>
        <dbReference type="ARBA" id="ARBA00022989"/>
    </source>
</evidence>